<organism evidence="2 3">
    <name type="scientific">Purpureocillium lilacinum</name>
    <name type="common">Paecilomyces lilacinus</name>
    <dbReference type="NCBI Taxonomy" id="33203"/>
    <lineage>
        <taxon>Eukaryota</taxon>
        <taxon>Fungi</taxon>
        <taxon>Dikarya</taxon>
        <taxon>Ascomycota</taxon>
        <taxon>Pezizomycotina</taxon>
        <taxon>Sordariomycetes</taxon>
        <taxon>Hypocreomycetidae</taxon>
        <taxon>Hypocreales</taxon>
        <taxon>Ophiocordycipitaceae</taxon>
        <taxon>Purpureocillium</taxon>
    </lineage>
</organism>
<name>A0A2U3E8R7_PURLI</name>
<sequence>MHAQQMSDWTKKWDAMLSKERFSLLEQGSLLPGYAVISGTYLAPPGRLDPGIVHQGRRRESFRLNWNTHRIARSGTDAFTLQLHNTLSNYPHIAYRRKAQDDMADVNTELDIVPATPNLGRIHRSGGKVRGFGRDDYHRFRNLSPWYICAAEKNIGAVHVDCRLLLKKSKLGVFGFGVDEQPGGIIYFNLDISQPPDCSLSEATIEITFDQESGFIRQHYAESTSTKPPQIPVQVATWGPTKLTGEKRTLTVESSANGTASIQFPGGGIGGVGLDKKRTVERCSRWALNSSLVRGKTGKLYQGVKWTLAANKFDKGSRPGGNLYTAFSFQYDGEPFLMKVKIGGKLDLAADRMKDKGRRLGRTLKKYFGPRPGHAEDICTTRVGSISERGVQLDDLADGLEREMEMENLINGVPIEIPDAQTADFFAVKDGREPTDDCPAETDQRSSHETPRKDQTSSHGIGRHAQWPRAPQVAALQKERECGGVSRDDGTAPTLSNLFDAEQRYFRPPAIPSGASKSVVVLPVEAAKSEGEGERGRRGTANGSALQGVEDGRDIRPQSLETMAKEFGLATVRLLLQLLGVVLGIDWQPWQKAMFLRGVSKEAPHAGRTRVPT</sequence>
<evidence type="ECO:0000256" key="1">
    <source>
        <dbReference type="SAM" id="MobiDB-lite"/>
    </source>
</evidence>
<accession>A0A2U3E8R7</accession>
<evidence type="ECO:0000313" key="3">
    <source>
        <dbReference type="Proteomes" id="UP000245956"/>
    </source>
</evidence>
<feature type="compositionally biased region" description="Basic and acidic residues" evidence="1">
    <location>
        <begin position="528"/>
        <end position="537"/>
    </location>
</feature>
<comment type="caution">
    <text evidence="2">The sequence shown here is derived from an EMBL/GenBank/DDBJ whole genome shotgun (WGS) entry which is preliminary data.</text>
</comment>
<evidence type="ECO:0000313" key="2">
    <source>
        <dbReference type="EMBL" id="PWI70874.1"/>
    </source>
</evidence>
<proteinExistence type="predicted"/>
<feature type="compositionally biased region" description="Basic and acidic residues" evidence="1">
    <location>
        <begin position="442"/>
        <end position="456"/>
    </location>
</feature>
<dbReference type="AlphaFoldDB" id="A0A2U3E8R7"/>
<gene>
    <name evidence="2" type="ORF">PCL_12242</name>
</gene>
<reference evidence="2 3" key="1">
    <citation type="journal article" date="2016" name="Front. Microbiol.">
        <title>Genome and transcriptome sequences reveal the specific parasitism of the nematophagous Purpureocillium lilacinum 36-1.</title>
        <authorList>
            <person name="Xie J."/>
            <person name="Li S."/>
            <person name="Mo C."/>
            <person name="Xiao X."/>
            <person name="Peng D."/>
            <person name="Wang G."/>
            <person name="Xiao Y."/>
        </authorList>
    </citation>
    <scope>NUCLEOTIDE SEQUENCE [LARGE SCALE GENOMIC DNA]</scope>
    <source>
        <strain evidence="2 3">36-1</strain>
    </source>
</reference>
<feature type="compositionally biased region" description="Basic and acidic residues" evidence="1">
    <location>
        <begin position="477"/>
        <end position="490"/>
    </location>
</feature>
<protein>
    <submittedName>
        <fullName evidence="2">Uncharacterized protein</fullName>
    </submittedName>
</protein>
<feature type="region of interest" description="Disordered" evidence="1">
    <location>
        <begin position="430"/>
        <end position="494"/>
    </location>
</feature>
<dbReference type="EMBL" id="LCWV01000008">
    <property type="protein sequence ID" value="PWI70874.1"/>
    <property type="molecule type" value="Genomic_DNA"/>
</dbReference>
<feature type="region of interest" description="Disordered" evidence="1">
    <location>
        <begin position="528"/>
        <end position="551"/>
    </location>
</feature>
<dbReference type="Proteomes" id="UP000245956">
    <property type="component" value="Unassembled WGS sequence"/>
</dbReference>